<dbReference type="EMBL" id="JAAGAX010000013">
    <property type="protein sequence ID" value="KAF2293784.1"/>
    <property type="molecule type" value="Genomic_DNA"/>
</dbReference>
<reference evidence="2 3" key="1">
    <citation type="journal article" date="2020" name="Mol. Plant">
        <title>The Chromosome-Based Rubber Tree Genome Provides New Insights into Spurge Genome Evolution and Rubber Biosynthesis.</title>
        <authorList>
            <person name="Liu J."/>
            <person name="Shi C."/>
            <person name="Shi C.C."/>
            <person name="Li W."/>
            <person name="Zhang Q.J."/>
            <person name="Zhang Y."/>
            <person name="Li K."/>
            <person name="Lu H.F."/>
            <person name="Shi C."/>
            <person name="Zhu S.T."/>
            <person name="Xiao Z.Y."/>
            <person name="Nan H."/>
            <person name="Yue Y."/>
            <person name="Zhu X.G."/>
            <person name="Wu Y."/>
            <person name="Hong X.N."/>
            <person name="Fan G.Y."/>
            <person name="Tong Y."/>
            <person name="Zhang D."/>
            <person name="Mao C.L."/>
            <person name="Liu Y.L."/>
            <person name="Hao S.J."/>
            <person name="Liu W.Q."/>
            <person name="Lv M.Q."/>
            <person name="Zhang H.B."/>
            <person name="Liu Y."/>
            <person name="Hu-Tang G.R."/>
            <person name="Wang J.P."/>
            <person name="Wang J.H."/>
            <person name="Sun Y.H."/>
            <person name="Ni S.B."/>
            <person name="Chen W.B."/>
            <person name="Zhang X.C."/>
            <person name="Jiao Y.N."/>
            <person name="Eichler E.E."/>
            <person name="Li G.H."/>
            <person name="Liu X."/>
            <person name="Gao L.Z."/>
        </authorList>
    </citation>
    <scope>NUCLEOTIDE SEQUENCE [LARGE SCALE GENOMIC DNA]</scope>
    <source>
        <strain evidence="3">cv. GT1</strain>
        <tissue evidence="2">Leaf</tissue>
    </source>
</reference>
<accession>A0A6A6KZ08</accession>
<dbReference type="SUPFAM" id="SSF56672">
    <property type="entry name" value="DNA/RNA polymerases"/>
    <property type="match status" value="1"/>
</dbReference>
<evidence type="ECO:0000313" key="2">
    <source>
        <dbReference type="EMBL" id="KAF2293784.1"/>
    </source>
</evidence>
<gene>
    <name evidence="2" type="ORF">GH714_004737</name>
</gene>
<name>A0A6A6KZ08_HEVBR</name>
<dbReference type="Proteomes" id="UP000467840">
    <property type="component" value="Chromosome 7"/>
</dbReference>
<keyword evidence="3" id="KW-1185">Reference proteome</keyword>
<protein>
    <recommendedName>
        <fullName evidence="1">Reverse transcriptase Ty1/copia-type domain-containing protein</fullName>
    </recommendedName>
</protein>
<feature type="domain" description="Reverse transcriptase Ty1/copia-type" evidence="1">
    <location>
        <begin position="68"/>
        <end position="179"/>
    </location>
</feature>
<dbReference type="PANTHER" id="PTHR11439">
    <property type="entry name" value="GAG-POL-RELATED RETROTRANSPOSON"/>
    <property type="match status" value="1"/>
</dbReference>
<dbReference type="AlphaFoldDB" id="A0A6A6KZ08"/>
<evidence type="ECO:0000259" key="1">
    <source>
        <dbReference type="Pfam" id="PF07727"/>
    </source>
</evidence>
<dbReference type="InterPro" id="IPR043502">
    <property type="entry name" value="DNA/RNA_pol_sf"/>
</dbReference>
<sequence>MRSKKVVIARDVKVDEEAVWDWQANCDDVHKYNFLEENISHEQDAIEAEDELPVRGYRPLADFYGECNLTIDSHLHQIGFVKSSSEATLYVKQKGCDILIISLYVDDLLITRSNAHMIKEFKSEMLTTFEMTDLGEMSYFLRMEISQSKKGIFICQRKYAAEILKRFGMENSKPIGTPLCQSLKLCKDDKSDKVDVGIYRSLIGCLLYLTATRPDLMFAASLLSRFMNSPSVTHF</sequence>
<dbReference type="InterPro" id="IPR013103">
    <property type="entry name" value="RVT_2"/>
</dbReference>
<dbReference type="PANTHER" id="PTHR11439:SF502">
    <property type="entry name" value="SECRETED RXLR EFFECTOR PROTEIN 161-LIKE"/>
    <property type="match status" value="1"/>
</dbReference>
<proteinExistence type="predicted"/>
<evidence type="ECO:0000313" key="3">
    <source>
        <dbReference type="Proteomes" id="UP000467840"/>
    </source>
</evidence>
<organism evidence="2 3">
    <name type="scientific">Hevea brasiliensis</name>
    <name type="common">Para rubber tree</name>
    <name type="synonym">Siphonia brasiliensis</name>
    <dbReference type="NCBI Taxonomy" id="3981"/>
    <lineage>
        <taxon>Eukaryota</taxon>
        <taxon>Viridiplantae</taxon>
        <taxon>Streptophyta</taxon>
        <taxon>Embryophyta</taxon>
        <taxon>Tracheophyta</taxon>
        <taxon>Spermatophyta</taxon>
        <taxon>Magnoliopsida</taxon>
        <taxon>eudicotyledons</taxon>
        <taxon>Gunneridae</taxon>
        <taxon>Pentapetalae</taxon>
        <taxon>rosids</taxon>
        <taxon>fabids</taxon>
        <taxon>Malpighiales</taxon>
        <taxon>Euphorbiaceae</taxon>
        <taxon>Crotonoideae</taxon>
        <taxon>Micrandreae</taxon>
        <taxon>Hevea</taxon>
    </lineage>
</organism>
<comment type="caution">
    <text evidence="2">The sequence shown here is derived from an EMBL/GenBank/DDBJ whole genome shotgun (WGS) entry which is preliminary data.</text>
</comment>
<dbReference type="Pfam" id="PF07727">
    <property type="entry name" value="RVT_2"/>
    <property type="match status" value="1"/>
</dbReference>